<keyword evidence="8" id="KW-1185">Reference proteome</keyword>
<dbReference type="PROSITE" id="PS50072">
    <property type="entry name" value="CSA_PPIASE_2"/>
    <property type="match status" value="1"/>
</dbReference>
<comment type="similarity">
    <text evidence="1 4">Belongs to the cyclophilin-type PPIase family.</text>
</comment>
<dbReference type="Gene3D" id="2.40.100.10">
    <property type="entry name" value="Cyclophilin-like"/>
    <property type="match status" value="1"/>
</dbReference>
<keyword evidence="5" id="KW-0812">Transmembrane</keyword>
<keyword evidence="3 4" id="KW-0413">Isomerase</keyword>
<evidence type="ECO:0000256" key="4">
    <source>
        <dbReference type="RuleBase" id="RU363019"/>
    </source>
</evidence>
<dbReference type="Pfam" id="PF00160">
    <property type="entry name" value="Pro_isomerase"/>
    <property type="match status" value="1"/>
</dbReference>
<comment type="function">
    <text evidence="4">PPIases accelerate the folding of proteins. It catalyzes the cis-trans isomerization of proline imidic peptide bonds in oligopeptides.</text>
</comment>
<dbReference type="InterPro" id="IPR029000">
    <property type="entry name" value="Cyclophilin-like_dom_sf"/>
</dbReference>
<dbReference type="InterPro" id="IPR002130">
    <property type="entry name" value="Cyclophilin-type_PPIase_dom"/>
</dbReference>
<dbReference type="AlphaFoldDB" id="A0A545SWV0"/>
<evidence type="ECO:0000256" key="5">
    <source>
        <dbReference type="SAM" id="Phobius"/>
    </source>
</evidence>
<dbReference type="RefSeq" id="WP_142853172.1">
    <property type="nucleotide sequence ID" value="NZ_FXWW01000001.1"/>
</dbReference>
<evidence type="ECO:0000313" key="7">
    <source>
        <dbReference type="EMBL" id="TQV69424.1"/>
    </source>
</evidence>
<dbReference type="PANTHER" id="PTHR45625">
    <property type="entry name" value="PEPTIDYL-PROLYL CIS-TRANS ISOMERASE-RELATED"/>
    <property type="match status" value="1"/>
</dbReference>
<sequence length="213" mass="22807">MSDGNYTPRERRTFWAAFLAGVALVVGYAVYSLWPQSFEPNAAIAQSDFPKVEITVAGEANGVIEITLRPDLAPQHVERIITLAKEGTYDNVVFHRVIDGFMAQAGDVEFGKADGNGGRAGMGGSTYPDLPAEFTEEPYVAGTVGMARSQNPNSANSQFFIMFAPGDFLNGQYTVVGNVTSGFDVVQAIKRGEGPNGSVLGKPDVMTSMRVVE</sequence>
<reference evidence="7 8" key="1">
    <citation type="submission" date="2019-06" db="EMBL/GenBank/DDBJ databases">
        <title>A novel species of marine bacteria.</title>
        <authorList>
            <person name="Wang Y."/>
        </authorList>
    </citation>
    <scope>NUCLEOTIDE SEQUENCE [LARGE SCALE GENOMIC DNA]</scope>
    <source>
        <strain evidence="7 8">MA1-10</strain>
    </source>
</reference>
<dbReference type="Proteomes" id="UP000315816">
    <property type="component" value="Unassembled WGS sequence"/>
</dbReference>
<dbReference type="PROSITE" id="PS00170">
    <property type="entry name" value="CSA_PPIASE_1"/>
    <property type="match status" value="1"/>
</dbReference>
<dbReference type="PANTHER" id="PTHR45625:SF4">
    <property type="entry name" value="PEPTIDYLPROLYL ISOMERASE DOMAIN AND WD REPEAT-CONTAINING PROTEIN 1"/>
    <property type="match status" value="1"/>
</dbReference>
<evidence type="ECO:0000256" key="1">
    <source>
        <dbReference type="ARBA" id="ARBA00007365"/>
    </source>
</evidence>
<gene>
    <name evidence="7" type="ORF">FIL88_07720</name>
</gene>
<dbReference type="EMBL" id="VICH01000004">
    <property type="protein sequence ID" value="TQV69424.1"/>
    <property type="molecule type" value="Genomic_DNA"/>
</dbReference>
<feature type="transmembrane region" description="Helical" evidence="5">
    <location>
        <begin position="12"/>
        <end position="34"/>
    </location>
</feature>
<evidence type="ECO:0000256" key="3">
    <source>
        <dbReference type="ARBA" id="ARBA00023235"/>
    </source>
</evidence>
<evidence type="ECO:0000259" key="6">
    <source>
        <dbReference type="PROSITE" id="PS50072"/>
    </source>
</evidence>
<dbReference type="EC" id="5.2.1.8" evidence="4"/>
<protein>
    <recommendedName>
        <fullName evidence="4">Peptidyl-prolyl cis-trans isomerase</fullName>
        <shortName evidence="4">PPIase</shortName>
        <ecNumber evidence="4">5.2.1.8</ecNumber>
    </recommendedName>
</protein>
<proteinExistence type="inferred from homology"/>
<organism evidence="7 8">
    <name type="scientific">Aliiroseovarius halocynthiae</name>
    <dbReference type="NCBI Taxonomy" id="985055"/>
    <lineage>
        <taxon>Bacteria</taxon>
        <taxon>Pseudomonadati</taxon>
        <taxon>Pseudomonadota</taxon>
        <taxon>Alphaproteobacteria</taxon>
        <taxon>Rhodobacterales</taxon>
        <taxon>Paracoccaceae</taxon>
        <taxon>Aliiroseovarius</taxon>
    </lineage>
</organism>
<dbReference type="GO" id="GO:0003755">
    <property type="term" value="F:peptidyl-prolyl cis-trans isomerase activity"/>
    <property type="evidence" value="ECO:0007669"/>
    <property type="project" value="UniProtKB-UniRule"/>
</dbReference>
<dbReference type="InterPro" id="IPR044666">
    <property type="entry name" value="Cyclophilin_A-like"/>
</dbReference>
<evidence type="ECO:0000256" key="2">
    <source>
        <dbReference type="ARBA" id="ARBA00023110"/>
    </source>
</evidence>
<dbReference type="GO" id="GO:0006457">
    <property type="term" value="P:protein folding"/>
    <property type="evidence" value="ECO:0007669"/>
    <property type="project" value="InterPro"/>
</dbReference>
<dbReference type="CDD" id="cd00317">
    <property type="entry name" value="cyclophilin"/>
    <property type="match status" value="1"/>
</dbReference>
<dbReference type="InterPro" id="IPR020892">
    <property type="entry name" value="Cyclophilin-type_PPIase_CS"/>
</dbReference>
<dbReference type="OrthoDB" id="9807797at2"/>
<evidence type="ECO:0000313" key="8">
    <source>
        <dbReference type="Proteomes" id="UP000315816"/>
    </source>
</evidence>
<keyword evidence="2 4" id="KW-0697">Rotamase</keyword>
<comment type="catalytic activity">
    <reaction evidence="4">
        <text>[protein]-peptidylproline (omega=180) = [protein]-peptidylproline (omega=0)</text>
        <dbReference type="Rhea" id="RHEA:16237"/>
        <dbReference type="Rhea" id="RHEA-COMP:10747"/>
        <dbReference type="Rhea" id="RHEA-COMP:10748"/>
        <dbReference type="ChEBI" id="CHEBI:83833"/>
        <dbReference type="ChEBI" id="CHEBI:83834"/>
        <dbReference type="EC" id="5.2.1.8"/>
    </reaction>
</comment>
<name>A0A545SWV0_9RHOB</name>
<comment type="caution">
    <text evidence="7">The sequence shown here is derived from an EMBL/GenBank/DDBJ whole genome shotgun (WGS) entry which is preliminary data.</text>
</comment>
<keyword evidence="5" id="KW-0472">Membrane</keyword>
<dbReference type="PRINTS" id="PR00153">
    <property type="entry name" value="CSAPPISMRASE"/>
</dbReference>
<keyword evidence="5" id="KW-1133">Transmembrane helix</keyword>
<dbReference type="SUPFAM" id="SSF50891">
    <property type="entry name" value="Cyclophilin-like"/>
    <property type="match status" value="1"/>
</dbReference>
<accession>A0A545SWV0</accession>
<feature type="domain" description="PPIase cyclophilin-type" evidence="6">
    <location>
        <begin position="51"/>
        <end position="203"/>
    </location>
</feature>